<comment type="similarity">
    <text evidence="5 27">Belongs to the cytochrome P450 family.</text>
</comment>
<accession>A0A8C8SHF0</accession>
<evidence type="ECO:0000313" key="32">
    <source>
        <dbReference type="Proteomes" id="UP000694393"/>
    </source>
</evidence>
<evidence type="ECO:0000256" key="30">
    <source>
        <dbReference type="SAM" id="SignalP"/>
    </source>
</evidence>
<keyword evidence="22" id="KW-0413">Isomerase</keyword>
<feature type="binding site" evidence="29">
    <location>
        <position position="290"/>
    </location>
    <ligand>
        <name>substrate</name>
    </ligand>
</feature>
<keyword evidence="13" id="KW-0812">Transmembrane</keyword>
<dbReference type="InterPro" id="IPR024204">
    <property type="entry name" value="Cyt_P450_CYP7A1-type"/>
</dbReference>
<comment type="catalytic activity">
    <reaction evidence="1">
        <text>prostaglandin H2 = prostaglandin I2</text>
        <dbReference type="Rhea" id="RHEA:23580"/>
        <dbReference type="ChEBI" id="CHEBI:57403"/>
        <dbReference type="ChEBI" id="CHEBI:57405"/>
        <dbReference type="EC" id="5.3.99.4"/>
    </reaction>
    <physiologicalReaction direction="left-to-right" evidence="1">
        <dbReference type="Rhea" id="RHEA:23581"/>
    </physiologicalReaction>
</comment>
<evidence type="ECO:0000256" key="28">
    <source>
        <dbReference type="PIRSR" id="PIRSR000047-1"/>
    </source>
</evidence>
<keyword evidence="30" id="KW-0732">Signal</keyword>
<evidence type="ECO:0000256" key="24">
    <source>
        <dbReference type="ARBA" id="ARBA00031205"/>
    </source>
</evidence>
<evidence type="ECO:0000256" key="12">
    <source>
        <dbReference type="ARBA" id="ARBA00022617"/>
    </source>
</evidence>
<dbReference type="GO" id="GO:0016705">
    <property type="term" value="F:oxidoreductase activity, acting on paired donors, with incorporation or reduction of molecular oxygen"/>
    <property type="evidence" value="ECO:0007669"/>
    <property type="project" value="InterPro"/>
</dbReference>
<dbReference type="FunFam" id="1.10.630.10:FF:000025">
    <property type="entry name" value="Prostaglandin I2 (prostacyclin) synthase"/>
    <property type="match status" value="1"/>
</dbReference>
<dbReference type="GO" id="GO:0001516">
    <property type="term" value="P:prostaglandin biosynthetic process"/>
    <property type="evidence" value="ECO:0007669"/>
    <property type="project" value="UniProtKB-KW"/>
</dbReference>
<dbReference type="GO" id="GO:0106256">
    <property type="term" value="F:hydroperoxy icosatetraenoate dehydratase activity"/>
    <property type="evidence" value="ECO:0007669"/>
    <property type="project" value="UniProtKB-EC"/>
</dbReference>
<dbReference type="CDD" id="cd20634">
    <property type="entry name" value="PGIS_CYP8A1"/>
    <property type="match status" value="1"/>
</dbReference>
<keyword evidence="9" id="KW-0644">Prostaglandin metabolism</keyword>
<dbReference type="SUPFAM" id="SSF48264">
    <property type="entry name" value="Cytochrome P450"/>
    <property type="match status" value="1"/>
</dbReference>
<keyword evidence="20 27" id="KW-0472">Membrane</keyword>
<evidence type="ECO:0000256" key="6">
    <source>
        <dbReference type="ARBA" id="ARBA00012204"/>
    </source>
</evidence>
<evidence type="ECO:0000256" key="10">
    <source>
        <dbReference type="ARBA" id="ARBA00022516"/>
    </source>
</evidence>
<evidence type="ECO:0000256" key="17">
    <source>
        <dbReference type="ARBA" id="ARBA00022989"/>
    </source>
</evidence>
<keyword evidence="10" id="KW-0444">Lipid biosynthesis</keyword>
<evidence type="ECO:0000256" key="18">
    <source>
        <dbReference type="ARBA" id="ARBA00023004"/>
    </source>
</evidence>
<evidence type="ECO:0000256" key="1">
    <source>
        <dbReference type="ARBA" id="ARBA00000463"/>
    </source>
</evidence>
<comment type="function">
    <text evidence="26">Catalyzes the biosynthesis and metabolism of eicosanoids. Catalyzes the isomerization of prostaglandin H2 to prostacyclin (= prostaglandin I2), a potent mediator of vasodilation and inhibitor of platelet aggregation. Additionally, displays dehydratase activity, toward hydroperoxyeicosatetraenoates (HPETEs), especially toward (15S)-hydroperoxy-(5Z,8Z,11Z,13E)-eicosatetraenoate (15(S)-HPETE).</text>
</comment>
<dbReference type="GO" id="GO:0005506">
    <property type="term" value="F:iron ion binding"/>
    <property type="evidence" value="ECO:0007669"/>
    <property type="project" value="InterPro"/>
</dbReference>
<evidence type="ECO:0000256" key="9">
    <source>
        <dbReference type="ARBA" id="ARBA00022501"/>
    </source>
</evidence>
<feature type="binding site" evidence="29">
    <location>
        <position position="114"/>
    </location>
    <ligand>
        <name>substrate</name>
    </ligand>
</feature>
<evidence type="ECO:0000256" key="20">
    <source>
        <dbReference type="ARBA" id="ARBA00023136"/>
    </source>
</evidence>
<evidence type="ECO:0000256" key="15">
    <source>
        <dbReference type="ARBA" id="ARBA00022824"/>
    </source>
</evidence>
<dbReference type="PANTHER" id="PTHR24306:SF4">
    <property type="entry name" value="PROSTACYCLIN SYNTHASE"/>
    <property type="match status" value="1"/>
</dbReference>
<feature type="chain" id="PRO_5034435366" description="Prostacyclin synthase" evidence="30">
    <location>
        <begin position="23"/>
        <end position="503"/>
    </location>
</feature>
<keyword evidence="15 27" id="KW-0256">Endoplasmic reticulum</keyword>
<dbReference type="GO" id="GO:0004497">
    <property type="term" value="F:monooxygenase activity"/>
    <property type="evidence" value="ECO:0007669"/>
    <property type="project" value="InterPro"/>
</dbReference>
<evidence type="ECO:0000313" key="31">
    <source>
        <dbReference type="Ensembl" id="ENSPCEP00000019893.1"/>
    </source>
</evidence>
<reference evidence="31" key="1">
    <citation type="submission" date="2025-08" db="UniProtKB">
        <authorList>
            <consortium name="Ensembl"/>
        </authorList>
    </citation>
    <scope>IDENTIFICATION</scope>
</reference>
<dbReference type="PIRSF" id="PIRSF000047">
    <property type="entry name" value="Cytochrome_CYPVIIA1"/>
    <property type="match status" value="1"/>
</dbReference>
<evidence type="ECO:0000256" key="29">
    <source>
        <dbReference type="PIRSR" id="PIRSR000047-2"/>
    </source>
</evidence>
<dbReference type="AlphaFoldDB" id="A0A8C8SHF0"/>
<keyword evidence="18 27" id="KW-0408">Iron</keyword>
<dbReference type="PRINTS" id="PR00465">
    <property type="entry name" value="EP450IV"/>
</dbReference>
<evidence type="ECO:0000256" key="25">
    <source>
        <dbReference type="ARBA" id="ARBA00033404"/>
    </source>
</evidence>
<dbReference type="GO" id="GO:0020037">
    <property type="term" value="F:heme binding"/>
    <property type="evidence" value="ECO:0007669"/>
    <property type="project" value="InterPro"/>
</dbReference>
<dbReference type="Ensembl" id="ENSPCET00000020563.1">
    <property type="protein sequence ID" value="ENSPCEP00000019893.1"/>
    <property type="gene ID" value="ENSPCEG00000015404.1"/>
</dbReference>
<evidence type="ECO:0000256" key="19">
    <source>
        <dbReference type="ARBA" id="ARBA00023098"/>
    </source>
</evidence>
<evidence type="ECO:0000256" key="26">
    <source>
        <dbReference type="ARBA" id="ARBA00045141"/>
    </source>
</evidence>
<comment type="subcellular location">
    <subcellularLocation>
        <location evidence="4">Endoplasmic reticulum membrane</location>
        <topology evidence="4">Single-pass membrane protein</topology>
    </subcellularLocation>
</comment>
<dbReference type="GO" id="GO:0008116">
    <property type="term" value="F:prostaglandin-I synthase activity"/>
    <property type="evidence" value="ECO:0007669"/>
    <property type="project" value="UniProtKB-EC"/>
</dbReference>
<keyword evidence="32" id="KW-1185">Reference proteome</keyword>
<keyword evidence="11" id="KW-0643">Prostaglandin biosynthesis</keyword>
<dbReference type="PANTHER" id="PTHR24306">
    <property type="match status" value="1"/>
</dbReference>
<dbReference type="Proteomes" id="UP000694393">
    <property type="component" value="Unplaced"/>
</dbReference>
<feature type="binding site" evidence="29">
    <location>
        <position position="108"/>
    </location>
    <ligand>
        <name>substrate</name>
    </ligand>
</feature>
<dbReference type="GO" id="GO:0005789">
    <property type="term" value="C:endoplasmic reticulum membrane"/>
    <property type="evidence" value="ECO:0007669"/>
    <property type="project" value="UniProtKB-SubCell"/>
</dbReference>
<feature type="binding site" evidence="29">
    <location>
        <position position="385"/>
    </location>
    <ligand>
        <name>substrate</name>
    </ligand>
</feature>
<keyword evidence="19" id="KW-0443">Lipid metabolism</keyword>
<feature type="binding site" description="axial binding residue" evidence="28">
    <location>
        <position position="444"/>
    </location>
    <ligand>
        <name>heme</name>
        <dbReference type="ChEBI" id="CHEBI:30413"/>
    </ligand>
    <ligandPart>
        <name>Fe</name>
        <dbReference type="ChEBI" id="CHEBI:18248"/>
    </ligandPart>
</feature>
<name>A0A8C8SHF0_9SAUR</name>
<dbReference type="Pfam" id="PF00067">
    <property type="entry name" value="p450"/>
    <property type="match status" value="1"/>
</dbReference>
<evidence type="ECO:0000256" key="4">
    <source>
        <dbReference type="ARBA" id="ARBA00004389"/>
    </source>
</evidence>
<dbReference type="EC" id="5.3.99.4" evidence="6"/>
<organism evidence="31 32">
    <name type="scientific">Pelusios castaneus</name>
    <name type="common">West African mud turtle</name>
    <dbReference type="NCBI Taxonomy" id="367368"/>
    <lineage>
        <taxon>Eukaryota</taxon>
        <taxon>Metazoa</taxon>
        <taxon>Chordata</taxon>
        <taxon>Craniata</taxon>
        <taxon>Vertebrata</taxon>
        <taxon>Euteleostomi</taxon>
        <taxon>Archelosauria</taxon>
        <taxon>Testudinata</taxon>
        <taxon>Testudines</taxon>
        <taxon>Pleurodira</taxon>
        <taxon>Pelomedusidae</taxon>
        <taxon>Pelusios</taxon>
    </lineage>
</organism>
<keyword evidence="21" id="KW-0275">Fatty acid biosynthesis</keyword>
<evidence type="ECO:0000256" key="27">
    <source>
        <dbReference type="PIRNR" id="PIRNR000047"/>
    </source>
</evidence>
<evidence type="ECO:0000256" key="5">
    <source>
        <dbReference type="ARBA" id="ARBA00010617"/>
    </source>
</evidence>
<reference evidence="31" key="2">
    <citation type="submission" date="2025-09" db="UniProtKB">
        <authorList>
            <consortium name="Ensembl"/>
        </authorList>
    </citation>
    <scope>IDENTIFICATION</scope>
</reference>
<feature type="signal peptide" evidence="30">
    <location>
        <begin position="1"/>
        <end position="22"/>
    </location>
</feature>
<evidence type="ECO:0000256" key="16">
    <source>
        <dbReference type="ARBA" id="ARBA00022832"/>
    </source>
</evidence>
<sequence length="503" mass="57877">MCWALAATLLLGILLLLLVALGSRRRRLPSEPPLDKGFVPWLGHAVEFGKDAASFLSKMKQKHGDIFTIQVAGKFVTILLDPHSYDSVLWESSCKLDFNKYARLLMDRMFDVKLPDYDPKEEKAMLRLALQNKNLPSLTRAMFLNLQTVLLSDPSQLSRQWKEDGLFHLSYSMMLRAGYLTLYGNEKENYTDPSCQDKDRAHSAEVYNEFYKLDQLLMRAARSTLTTAEKEEAASVKGRLWKLLSVKRLNSNTNKSSWLESYMQHLAELGVDEDMQSRAMLLQLWATQGNAGPAVFWLLLFLLKDPAAMAAVQGELEKVIRNKGPTTKQMQSISQEMLDRTPVFDSVLNETLRLTAAPFISREVLADMQLKMADGREFSLRKEYRLCLFPYLSPQMDSEIYEDPEKFKYDRFLNADNTEKRDFYKGGKRLKYYNMPWGAGINTCIGKFHAVNSIKQFVFQLLTNFDLELKDPEARLPGFDKGRYGFGMLQPENDIMVRYKWKG</sequence>
<comment type="catalytic activity">
    <reaction evidence="2">
        <text>a hydroperoxyeicosatetraenoate = an oxoeicosatetraenoate + H2O</text>
        <dbReference type="Rhea" id="RHEA:55556"/>
        <dbReference type="ChEBI" id="CHEBI:15377"/>
        <dbReference type="ChEBI" id="CHEBI:59720"/>
        <dbReference type="ChEBI" id="CHEBI:131859"/>
        <dbReference type="EC" id="4.2.1.152"/>
    </reaction>
    <physiologicalReaction direction="left-to-right" evidence="2">
        <dbReference type="Rhea" id="RHEA:55557"/>
    </physiologicalReaction>
</comment>
<dbReference type="InterPro" id="IPR001128">
    <property type="entry name" value="Cyt_P450"/>
</dbReference>
<comment type="cofactor">
    <cofactor evidence="3 27 28">
        <name>heme</name>
        <dbReference type="ChEBI" id="CHEBI:30413"/>
    </cofactor>
</comment>
<keyword evidence="12 27" id="KW-0349">Heme</keyword>
<proteinExistence type="inferred from homology"/>
<dbReference type="EC" id="4.2.1.152" evidence="7"/>
<evidence type="ECO:0000256" key="2">
    <source>
        <dbReference type="ARBA" id="ARBA00001719"/>
    </source>
</evidence>
<keyword evidence="23" id="KW-0456">Lyase</keyword>
<dbReference type="InterPro" id="IPR002403">
    <property type="entry name" value="Cyt_P450_E_grp-IV"/>
</dbReference>
<evidence type="ECO:0000256" key="22">
    <source>
        <dbReference type="ARBA" id="ARBA00023235"/>
    </source>
</evidence>
<keyword evidence="16" id="KW-0276">Fatty acid metabolism</keyword>
<dbReference type="InterPro" id="IPR036396">
    <property type="entry name" value="Cyt_P450_sf"/>
</dbReference>
<evidence type="ECO:0000256" key="11">
    <source>
        <dbReference type="ARBA" id="ARBA00022585"/>
    </source>
</evidence>
<keyword evidence="14 27" id="KW-0479">Metal-binding</keyword>
<evidence type="ECO:0000256" key="13">
    <source>
        <dbReference type="ARBA" id="ARBA00022692"/>
    </source>
</evidence>
<evidence type="ECO:0000256" key="3">
    <source>
        <dbReference type="ARBA" id="ARBA00001971"/>
    </source>
</evidence>
<protein>
    <recommendedName>
        <fullName evidence="8">Prostacyclin synthase</fullName>
        <ecNumber evidence="7">4.2.1.152</ecNumber>
        <ecNumber evidence="6">5.3.99.4</ecNumber>
    </recommendedName>
    <alternativeName>
        <fullName evidence="25">Hydroperoxy icosatetraenoate dehydratase</fullName>
    </alternativeName>
    <alternativeName>
        <fullName evidence="24">Prostaglandin I2 synthase</fullName>
    </alternativeName>
</protein>
<evidence type="ECO:0000256" key="8">
    <source>
        <dbReference type="ARBA" id="ARBA00017409"/>
    </source>
</evidence>
<evidence type="ECO:0000256" key="7">
    <source>
        <dbReference type="ARBA" id="ARBA00013084"/>
    </source>
</evidence>
<evidence type="ECO:0000256" key="14">
    <source>
        <dbReference type="ARBA" id="ARBA00022723"/>
    </source>
</evidence>
<evidence type="ECO:0000256" key="23">
    <source>
        <dbReference type="ARBA" id="ARBA00023239"/>
    </source>
</evidence>
<keyword evidence="17" id="KW-1133">Transmembrane helix</keyword>
<dbReference type="Gene3D" id="1.10.630.10">
    <property type="entry name" value="Cytochrome P450"/>
    <property type="match status" value="1"/>
</dbReference>
<evidence type="ECO:0000256" key="21">
    <source>
        <dbReference type="ARBA" id="ARBA00023160"/>
    </source>
</evidence>